<evidence type="ECO:0000259" key="3">
    <source>
        <dbReference type="Pfam" id="PF25876"/>
    </source>
</evidence>
<dbReference type="Gene3D" id="2.40.420.20">
    <property type="match status" value="1"/>
</dbReference>
<dbReference type="EMBL" id="FONX01000005">
    <property type="protein sequence ID" value="SFE77347.1"/>
    <property type="molecule type" value="Genomic_DNA"/>
</dbReference>
<dbReference type="NCBIfam" id="TIGR01730">
    <property type="entry name" value="RND_mfp"/>
    <property type="match status" value="1"/>
</dbReference>
<dbReference type="Gene3D" id="2.40.50.100">
    <property type="match status" value="1"/>
</dbReference>
<protein>
    <submittedName>
        <fullName evidence="7">Membrane fusion protein, multidrug efflux system</fullName>
    </submittedName>
</protein>
<dbReference type="GO" id="GO:0046677">
    <property type="term" value="P:response to antibiotic"/>
    <property type="evidence" value="ECO:0007669"/>
    <property type="project" value="TreeGrafter"/>
</dbReference>
<dbReference type="GO" id="GO:0022857">
    <property type="term" value="F:transmembrane transporter activity"/>
    <property type="evidence" value="ECO:0007669"/>
    <property type="project" value="InterPro"/>
</dbReference>
<feature type="domain" description="Multidrug resistance protein MdtA-like barrel-sandwich hybrid" evidence="4">
    <location>
        <begin position="61"/>
        <end position="203"/>
    </location>
</feature>
<comment type="similarity">
    <text evidence="1">Belongs to the membrane fusion protein (MFP) (TC 8.A.1) family.</text>
</comment>
<proteinExistence type="inferred from homology"/>
<dbReference type="PROSITE" id="PS51257">
    <property type="entry name" value="PROKAR_LIPOPROTEIN"/>
    <property type="match status" value="1"/>
</dbReference>
<evidence type="ECO:0000259" key="6">
    <source>
        <dbReference type="Pfam" id="PF25989"/>
    </source>
</evidence>
<dbReference type="Gene3D" id="1.10.287.470">
    <property type="entry name" value="Helix hairpin bin"/>
    <property type="match status" value="1"/>
</dbReference>
<dbReference type="Gene3D" id="2.40.30.170">
    <property type="match status" value="1"/>
</dbReference>
<dbReference type="STRING" id="1177982.SAMN04489711_10571"/>
<dbReference type="GO" id="GO:0005886">
    <property type="term" value="C:plasma membrane"/>
    <property type="evidence" value="ECO:0007669"/>
    <property type="project" value="TreeGrafter"/>
</dbReference>
<dbReference type="GO" id="GO:0030313">
    <property type="term" value="C:cell envelope"/>
    <property type="evidence" value="ECO:0007669"/>
    <property type="project" value="UniProtKB-SubCell"/>
</dbReference>
<dbReference type="Pfam" id="PF25876">
    <property type="entry name" value="HH_MFP_RND"/>
    <property type="match status" value="1"/>
</dbReference>
<organism evidence="7 8">
    <name type="scientific">Paracidovorax wautersii</name>
    <dbReference type="NCBI Taxonomy" id="1177982"/>
    <lineage>
        <taxon>Bacteria</taxon>
        <taxon>Pseudomonadati</taxon>
        <taxon>Pseudomonadota</taxon>
        <taxon>Betaproteobacteria</taxon>
        <taxon>Burkholderiales</taxon>
        <taxon>Comamonadaceae</taxon>
        <taxon>Paracidovorax</taxon>
    </lineage>
</organism>
<dbReference type="InterPro" id="IPR058626">
    <property type="entry name" value="MdtA-like_b-barrel"/>
</dbReference>
<dbReference type="InterPro" id="IPR058624">
    <property type="entry name" value="MdtA-like_HH"/>
</dbReference>
<dbReference type="InterPro" id="IPR058625">
    <property type="entry name" value="MdtA-like_BSH"/>
</dbReference>
<accession>A0A1I2D9Y8</accession>
<keyword evidence="8" id="KW-1185">Reference proteome</keyword>
<dbReference type="InterPro" id="IPR006143">
    <property type="entry name" value="RND_pump_MFP"/>
</dbReference>
<feature type="signal peptide" evidence="2">
    <location>
        <begin position="1"/>
        <end position="25"/>
    </location>
</feature>
<dbReference type="PANTHER" id="PTHR30158">
    <property type="entry name" value="ACRA/E-RELATED COMPONENT OF DRUG EFFLUX TRANSPORTER"/>
    <property type="match status" value="1"/>
</dbReference>
<dbReference type="InterPro" id="IPR058637">
    <property type="entry name" value="YknX-like_C"/>
</dbReference>
<feature type="domain" description="Multidrug resistance protein MdtA-like beta-barrel" evidence="5">
    <location>
        <begin position="209"/>
        <end position="285"/>
    </location>
</feature>
<dbReference type="Proteomes" id="UP000199119">
    <property type="component" value="Unassembled WGS sequence"/>
</dbReference>
<dbReference type="SUPFAM" id="SSF111369">
    <property type="entry name" value="HlyD-like secretion proteins"/>
    <property type="match status" value="1"/>
</dbReference>
<gene>
    <name evidence="7" type="ORF">SAMN04489711_10571</name>
</gene>
<dbReference type="Pfam" id="PF25917">
    <property type="entry name" value="BSH_RND"/>
    <property type="match status" value="1"/>
</dbReference>
<evidence type="ECO:0000256" key="1">
    <source>
        <dbReference type="ARBA" id="ARBA00009477"/>
    </source>
</evidence>
<dbReference type="RefSeq" id="WP_092939543.1">
    <property type="nucleotide sequence ID" value="NZ_FONX01000005.1"/>
</dbReference>
<feature type="domain" description="Multidrug resistance protein MdtA-like alpha-helical hairpin" evidence="3">
    <location>
        <begin position="103"/>
        <end position="170"/>
    </location>
</feature>
<evidence type="ECO:0000313" key="8">
    <source>
        <dbReference type="Proteomes" id="UP000199119"/>
    </source>
</evidence>
<dbReference type="Pfam" id="PF25989">
    <property type="entry name" value="YknX_C"/>
    <property type="match status" value="1"/>
</dbReference>
<feature type="domain" description="YknX-like C-terminal permuted SH3-like" evidence="6">
    <location>
        <begin position="294"/>
        <end position="363"/>
    </location>
</feature>
<evidence type="ECO:0000259" key="4">
    <source>
        <dbReference type="Pfam" id="PF25917"/>
    </source>
</evidence>
<keyword evidence="2" id="KW-0732">Signal</keyword>
<name>A0A1I2D9Y8_9BURK</name>
<dbReference type="Pfam" id="PF25944">
    <property type="entry name" value="Beta-barrel_RND"/>
    <property type="match status" value="1"/>
</dbReference>
<sequence length="384" mass="40611">MTTRRRMGYGLACAAALAMAACSPAQEPAAPPEPVRVSALVLQPQAVTVHEELPGRVAALRSAEIRAQVGGIVQRRLFEQGADVAAGQPLFQINAAPFKADADMAAAALQRSQAAWRRAVAQAERLKPLMQAEAVSHQEYEDAVAQREQAAAEVAQAEASLARRRLDLRFARVDAPIAGRIDQALVSEGALVGAADATPMARIQQIDKVYVDVRQPAAALEALRTLGASPPVTLLRADGRPYPMRGQVLFSAINVDPATGDVLLRILVDNPGRLLLPGMFVRAQLVKGRYEQALLVPQQAVKRSAGQAQVWTVEKGAQGDVARLLPVQLGEAVGQNWRVVGGLQAGQRVVVEGAERLAAGTAVAPQPWHAPTVAASENAATAAR</sequence>
<dbReference type="OrthoDB" id="9806939at2"/>
<evidence type="ECO:0000313" key="7">
    <source>
        <dbReference type="EMBL" id="SFE77347.1"/>
    </source>
</evidence>
<feature type="chain" id="PRO_5011704389" evidence="2">
    <location>
        <begin position="26"/>
        <end position="384"/>
    </location>
</feature>
<evidence type="ECO:0000259" key="5">
    <source>
        <dbReference type="Pfam" id="PF25944"/>
    </source>
</evidence>
<evidence type="ECO:0000256" key="2">
    <source>
        <dbReference type="SAM" id="SignalP"/>
    </source>
</evidence>
<dbReference type="AlphaFoldDB" id="A0A1I2D9Y8"/>
<reference evidence="8" key="1">
    <citation type="submission" date="2016-10" db="EMBL/GenBank/DDBJ databases">
        <authorList>
            <person name="Varghese N."/>
            <person name="Submissions S."/>
        </authorList>
    </citation>
    <scope>NUCLEOTIDE SEQUENCE [LARGE SCALE GENOMIC DNA]</scope>
    <source>
        <strain evidence="8">DSM 27981</strain>
    </source>
</reference>